<evidence type="ECO:0000313" key="2">
    <source>
        <dbReference type="Proteomes" id="UP000063308"/>
    </source>
</evidence>
<evidence type="ECO:0000313" key="1">
    <source>
        <dbReference type="EMBL" id="BAR59729.1"/>
    </source>
</evidence>
<name>A0A0E4BTD6_9BRAD</name>
<dbReference type="Proteomes" id="UP000063308">
    <property type="component" value="Chromosome"/>
</dbReference>
<reference evidence="1 2" key="1">
    <citation type="submission" date="2014-11" db="EMBL/GenBank/DDBJ databases">
        <title>Symbiosis island explosion on the genome of extra-slow-growing strains of soybean bradyrhizobia with massive insertion sequences.</title>
        <authorList>
            <person name="Iida T."/>
            <person name="Minamisawa K."/>
        </authorList>
    </citation>
    <scope>NUCLEOTIDE SEQUENCE [LARGE SCALE GENOMIC DNA]</scope>
    <source>
        <strain evidence="1 2">NK6</strain>
    </source>
</reference>
<proteinExistence type="predicted"/>
<accession>A0A0E4BTD6</accession>
<gene>
    <name evidence="1" type="ORF">NK6_6577</name>
</gene>
<organism evidence="1 2">
    <name type="scientific">Bradyrhizobium diazoefficiens</name>
    <dbReference type="NCBI Taxonomy" id="1355477"/>
    <lineage>
        <taxon>Bacteria</taxon>
        <taxon>Pseudomonadati</taxon>
        <taxon>Pseudomonadota</taxon>
        <taxon>Alphaproteobacteria</taxon>
        <taxon>Hyphomicrobiales</taxon>
        <taxon>Nitrobacteraceae</taxon>
        <taxon>Bradyrhizobium</taxon>
    </lineage>
</organism>
<sequence length="34" mass="3758">MGSLRIATNGYNVSFEKPVVVVHDRAVPFGRLLD</sequence>
<protein>
    <submittedName>
        <fullName evidence="1">Uncharacterized protein</fullName>
    </submittedName>
</protein>
<dbReference type="EMBL" id="AP014685">
    <property type="protein sequence ID" value="BAR59729.1"/>
    <property type="molecule type" value="Genomic_DNA"/>
</dbReference>
<dbReference type="AlphaFoldDB" id="A0A0E4BTD6"/>